<protein>
    <submittedName>
        <fullName evidence="6">Cyclic Di-GMP phosphodiesterase RmdA</fullName>
    </submittedName>
</protein>
<dbReference type="PROSITE" id="PS50887">
    <property type="entry name" value="GGDEF"/>
    <property type="match status" value="1"/>
</dbReference>
<dbReference type="SMART" id="SM00086">
    <property type="entry name" value="PAC"/>
    <property type="match status" value="1"/>
</dbReference>
<dbReference type="CDD" id="cd01949">
    <property type="entry name" value="GGDEF"/>
    <property type="match status" value="1"/>
</dbReference>
<dbReference type="InterPro" id="IPR029787">
    <property type="entry name" value="Nucleotide_cyclase"/>
</dbReference>
<dbReference type="SUPFAM" id="SSF55785">
    <property type="entry name" value="PYP-like sensor domain (PAS domain)"/>
    <property type="match status" value="1"/>
</dbReference>
<comment type="caution">
    <text evidence="6">The sequence shown here is derived from an EMBL/GenBank/DDBJ whole genome shotgun (WGS) entry which is preliminary data.</text>
</comment>
<dbReference type="InterPro" id="IPR035965">
    <property type="entry name" value="PAS-like_dom_sf"/>
</dbReference>
<dbReference type="PROSITE" id="PS50112">
    <property type="entry name" value="PAS"/>
    <property type="match status" value="1"/>
</dbReference>
<accession>A0ABP7AUW0</accession>
<organism evidence="6 7">
    <name type="scientific">Kineosporia mesophila</name>
    <dbReference type="NCBI Taxonomy" id="566012"/>
    <lineage>
        <taxon>Bacteria</taxon>
        <taxon>Bacillati</taxon>
        <taxon>Actinomycetota</taxon>
        <taxon>Actinomycetes</taxon>
        <taxon>Kineosporiales</taxon>
        <taxon>Kineosporiaceae</taxon>
        <taxon>Kineosporia</taxon>
    </lineage>
</organism>
<dbReference type="CDD" id="cd00130">
    <property type="entry name" value="PAS"/>
    <property type="match status" value="1"/>
</dbReference>
<feature type="domain" description="GGDEF" evidence="5">
    <location>
        <begin position="293"/>
        <end position="428"/>
    </location>
</feature>
<dbReference type="PANTHER" id="PTHR44757:SF2">
    <property type="entry name" value="BIOFILM ARCHITECTURE MAINTENANCE PROTEIN MBAA"/>
    <property type="match status" value="1"/>
</dbReference>
<feature type="domain" description="PAC" evidence="3">
    <location>
        <begin position="210"/>
        <end position="262"/>
    </location>
</feature>
<dbReference type="PANTHER" id="PTHR44757">
    <property type="entry name" value="DIGUANYLATE CYCLASE DGCP"/>
    <property type="match status" value="1"/>
</dbReference>
<dbReference type="NCBIfam" id="TIGR00229">
    <property type="entry name" value="sensory_box"/>
    <property type="match status" value="1"/>
</dbReference>
<evidence type="ECO:0000259" key="5">
    <source>
        <dbReference type="PROSITE" id="PS50887"/>
    </source>
</evidence>
<dbReference type="SUPFAM" id="SSF55073">
    <property type="entry name" value="Nucleotide cyclase"/>
    <property type="match status" value="1"/>
</dbReference>
<dbReference type="SUPFAM" id="SSF141868">
    <property type="entry name" value="EAL domain-like"/>
    <property type="match status" value="1"/>
</dbReference>
<dbReference type="Gene3D" id="3.20.20.450">
    <property type="entry name" value="EAL domain"/>
    <property type="match status" value="1"/>
</dbReference>
<evidence type="ECO:0000259" key="4">
    <source>
        <dbReference type="PROSITE" id="PS50883"/>
    </source>
</evidence>
<evidence type="ECO:0000313" key="6">
    <source>
        <dbReference type="EMBL" id="GAA3640146.1"/>
    </source>
</evidence>
<dbReference type="RefSeq" id="WP_231485603.1">
    <property type="nucleotide sequence ID" value="NZ_BAAAZO010000014.1"/>
</dbReference>
<dbReference type="SMART" id="SM00267">
    <property type="entry name" value="GGDEF"/>
    <property type="match status" value="1"/>
</dbReference>
<evidence type="ECO:0000259" key="2">
    <source>
        <dbReference type="PROSITE" id="PS50112"/>
    </source>
</evidence>
<proteinExistence type="predicted"/>
<dbReference type="Proteomes" id="UP001501074">
    <property type="component" value="Unassembled WGS sequence"/>
</dbReference>
<dbReference type="InterPro" id="IPR000160">
    <property type="entry name" value="GGDEF_dom"/>
</dbReference>
<dbReference type="SMART" id="SM00091">
    <property type="entry name" value="PAS"/>
    <property type="match status" value="1"/>
</dbReference>
<dbReference type="EMBL" id="BAAAZO010000014">
    <property type="protein sequence ID" value="GAA3640146.1"/>
    <property type="molecule type" value="Genomic_DNA"/>
</dbReference>
<dbReference type="InterPro" id="IPR001610">
    <property type="entry name" value="PAC"/>
</dbReference>
<dbReference type="Gene3D" id="3.30.70.270">
    <property type="match status" value="1"/>
</dbReference>
<dbReference type="InterPro" id="IPR000014">
    <property type="entry name" value="PAS"/>
</dbReference>
<dbReference type="PROSITE" id="PS50883">
    <property type="entry name" value="EAL"/>
    <property type="match status" value="1"/>
</dbReference>
<dbReference type="InterPro" id="IPR043128">
    <property type="entry name" value="Rev_trsase/Diguanyl_cyclase"/>
</dbReference>
<dbReference type="InterPro" id="IPR001633">
    <property type="entry name" value="EAL_dom"/>
</dbReference>
<dbReference type="Pfam" id="PF08448">
    <property type="entry name" value="PAS_4"/>
    <property type="match status" value="1"/>
</dbReference>
<reference evidence="7" key="1">
    <citation type="journal article" date="2019" name="Int. J. Syst. Evol. Microbiol.">
        <title>The Global Catalogue of Microorganisms (GCM) 10K type strain sequencing project: providing services to taxonomists for standard genome sequencing and annotation.</title>
        <authorList>
            <consortium name="The Broad Institute Genomics Platform"/>
            <consortium name="The Broad Institute Genome Sequencing Center for Infectious Disease"/>
            <person name="Wu L."/>
            <person name="Ma J."/>
        </authorList>
    </citation>
    <scope>NUCLEOTIDE SEQUENCE [LARGE SCALE GENOMIC DNA]</scope>
    <source>
        <strain evidence="7">JCM 16902</strain>
    </source>
</reference>
<feature type="domain" description="PAS" evidence="2">
    <location>
        <begin position="136"/>
        <end position="206"/>
    </location>
</feature>
<gene>
    <name evidence="6" type="primary">rmdA</name>
    <name evidence="6" type="ORF">GCM10022223_69180</name>
</gene>
<evidence type="ECO:0000259" key="3">
    <source>
        <dbReference type="PROSITE" id="PS50113"/>
    </source>
</evidence>
<dbReference type="Pfam" id="PF00563">
    <property type="entry name" value="EAL"/>
    <property type="match status" value="1"/>
</dbReference>
<keyword evidence="7" id="KW-1185">Reference proteome</keyword>
<dbReference type="InterPro" id="IPR035919">
    <property type="entry name" value="EAL_sf"/>
</dbReference>
<dbReference type="CDD" id="cd01948">
    <property type="entry name" value="EAL"/>
    <property type="match status" value="1"/>
</dbReference>
<dbReference type="InterPro" id="IPR052155">
    <property type="entry name" value="Biofilm_reg_signaling"/>
</dbReference>
<evidence type="ECO:0000313" key="7">
    <source>
        <dbReference type="Proteomes" id="UP001501074"/>
    </source>
</evidence>
<feature type="domain" description="EAL" evidence="4">
    <location>
        <begin position="437"/>
        <end position="691"/>
    </location>
</feature>
<feature type="region of interest" description="Disordered" evidence="1">
    <location>
        <begin position="687"/>
        <end position="718"/>
    </location>
</feature>
<name>A0ABP7AUW0_9ACTN</name>
<dbReference type="SMART" id="SM00052">
    <property type="entry name" value="EAL"/>
    <property type="match status" value="1"/>
</dbReference>
<dbReference type="NCBIfam" id="TIGR00254">
    <property type="entry name" value="GGDEF"/>
    <property type="match status" value="1"/>
</dbReference>
<sequence length="718" mass="78471">MSQKRLSADWEQALRESGDPLAGQDFAHLAERLAMVTLAGLTPTADAEKSGRRLGRMLADAHFTAPRAIGQAVMVLARYAPDVGDLHRERQLLLMQGGLAAGHASAVQQRLLTQQEAIHQAASAARDEVAQALSESEARWRRLVDQAPVGIAIGDIEGNILEANASLQRMLGFSLDDMRGMRIEQFTHPEDGEDVWETYADLVAGRSDEYRMEKQYVRKDGEVAWTNLSVSLIRDPDGEPAFQVAVVEDITERHTLQEQLSHEATHDPLTGLPNRVLFLRRLDRAVADPGPDDRVAVLFIDLDGFKFVNDSRGHIVGDRVLIAVAERLAEAARASGALVARLAGDEFVALLSSRLDEQRPMTVAEELLAALKQPLNVTGQLPVQVGASIGVVELAAAGANSAEIMQAADLALHAAKEAGKGRVVEHDPQRRAGQLTKFQVAMQLPGLVERGELALVYQPLVRLDTGAVHSVEALLRWNHPHMGPLSPDMFIRIAEENAAILPIGRWVLDRACADMAVSAWPAVNINVSVRQLYSPRFLNDIKCALDLAQIEPSMLRVEITESVVMNLDDPEPVAVLDTLVNMGVRLVMDDFGTGYSNLAALRRLPWHELKLAGAFLESSRAGQAWSPTDQRILQTLVELAHSIDLLVTAEGVETAEQDRQVREIGCDVGQGWFYARPAPVSHQPAARRILTPKPTPPQARRNGGAPNTAPMPTIQVRR</sequence>
<dbReference type="InterPro" id="IPR013656">
    <property type="entry name" value="PAS_4"/>
</dbReference>
<dbReference type="InterPro" id="IPR000700">
    <property type="entry name" value="PAS-assoc_C"/>
</dbReference>
<evidence type="ECO:0000256" key="1">
    <source>
        <dbReference type="SAM" id="MobiDB-lite"/>
    </source>
</evidence>
<dbReference type="Pfam" id="PF00990">
    <property type="entry name" value="GGDEF"/>
    <property type="match status" value="1"/>
</dbReference>
<dbReference type="PROSITE" id="PS50113">
    <property type="entry name" value="PAC"/>
    <property type="match status" value="1"/>
</dbReference>
<dbReference type="Gene3D" id="3.30.450.20">
    <property type="entry name" value="PAS domain"/>
    <property type="match status" value="1"/>
</dbReference>